<feature type="domain" description="Symplekin/Pta1 N-terminal" evidence="5">
    <location>
        <begin position="106"/>
        <end position="327"/>
    </location>
</feature>
<dbReference type="InterPro" id="IPR021850">
    <property type="entry name" value="Symplekin/Pta1"/>
</dbReference>
<dbReference type="GO" id="GO:0006397">
    <property type="term" value="P:mRNA processing"/>
    <property type="evidence" value="ECO:0007669"/>
    <property type="project" value="UniProtKB-KW"/>
</dbReference>
<feature type="compositionally biased region" description="Basic and acidic residues" evidence="4">
    <location>
        <begin position="317"/>
        <end position="330"/>
    </location>
</feature>
<comment type="subcellular location">
    <subcellularLocation>
        <location evidence="1">Nucleus</location>
    </subcellularLocation>
</comment>
<feature type="compositionally biased region" description="Basic and acidic residues" evidence="4">
    <location>
        <begin position="344"/>
        <end position="353"/>
    </location>
</feature>
<evidence type="ECO:0000259" key="6">
    <source>
        <dbReference type="Pfam" id="PF12295"/>
    </source>
</evidence>
<dbReference type="Gene3D" id="1.25.10.10">
    <property type="entry name" value="Leucine-rich Repeat Variant"/>
    <property type="match status" value="1"/>
</dbReference>
<evidence type="ECO:0000256" key="2">
    <source>
        <dbReference type="ARBA" id="ARBA00022664"/>
    </source>
</evidence>
<evidence type="ECO:0000256" key="1">
    <source>
        <dbReference type="ARBA" id="ARBA00004123"/>
    </source>
</evidence>
<dbReference type="EMBL" id="JALJOS010000015">
    <property type="protein sequence ID" value="KAK9830777.1"/>
    <property type="molecule type" value="Genomic_DNA"/>
</dbReference>
<dbReference type="PANTHER" id="PTHR15245:SF20">
    <property type="entry name" value="SYMPLEKIN"/>
    <property type="match status" value="1"/>
</dbReference>
<dbReference type="GO" id="GO:0005847">
    <property type="term" value="C:mRNA cleavage and polyadenylation specificity factor complex"/>
    <property type="evidence" value="ECO:0007669"/>
    <property type="project" value="TreeGrafter"/>
</dbReference>
<reference evidence="7 8" key="1">
    <citation type="journal article" date="2024" name="Nat. Commun.">
        <title>Phylogenomics reveals the evolutionary origins of lichenization in chlorophyte algae.</title>
        <authorList>
            <person name="Puginier C."/>
            <person name="Libourel C."/>
            <person name="Otte J."/>
            <person name="Skaloud P."/>
            <person name="Haon M."/>
            <person name="Grisel S."/>
            <person name="Petersen M."/>
            <person name="Berrin J.G."/>
            <person name="Delaux P.M."/>
            <person name="Dal Grande F."/>
            <person name="Keller J."/>
        </authorList>
    </citation>
    <scope>NUCLEOTIDE SEQUENCE [LARGE SCALE GENOMIC DNA]</scope>
    <source>
        <strain evidence="7 8">SAG 2145</strain>
    </source>
</reference>
<evidence type="ECO:0008006" key="9">
    <source>
        <dbReference type="Google" id="ProtNLM"/>
    </source>
</evidence>
<name>A0AAW1RC50_9CHLO</name>
<feature type="region of interest" description="Disordered" evidence="4">
    <location>
        <begin position="317"/>
        <end position="388"/>
    </location>
</feature>
<dbReference type="Pfam" id="PF11935">
    <property type="entry name" value="SYMPK_PTA1_N"/>
    <property type="match status" value="1"/>
</dbReference>
<evidence type="ECO:0000313" key="7">
    <source>
        <dbReference type="EMBL" id="KAK9830777.1"/>
    </source>
</evidence>
<dbReference type="InterPro" id="IPR032460">
    <property type="entry name" value="Symplekin/Pta1_N"/>
</dbReference>
<feature type="region of interest" description="Disordered" evidence="4">
    <location>
        <begin position="467"/>
        <end position="521"/>
    </location>
</feature>
<protein>
    <recommendedName>
        <fullName evidence="9">Symplekin</fullName>
    </recommendedName>
</protein>
<dbReference type="PANTHER" id="PTHR15245">
    <property type="entry name" value="SYMPLEKIN-RELATED"/>
    <property type="match status" value="1"/>
</dbReference>
<feature type="domain" description="Symplekin C-terminal" evidence="6">
    <location>
        <begin position="1215"/>
        <end position="1385"/>
    </location>
</feature>
<feature type="compositionally biased region" description="Low complexity" evidence="4">
    <location>
        <begin position="1052"/>
        <end position="1066"/>
    </location>
</feature>
<evidence type="ECO:0000256" key="4">
    <source>
        <dbReference type="SAM" id="MobiDB-lite"/>
    </source>
</evidence>
<feature type="compositionally biased region" description="Basic and acidic residues" evidence="4">
    <location>
        <begin position="835"/>
        <end position="853"/>
    </location>
</feature>
<organism evidence="7 8">
    <name type="scientific">Apatococcus lobatus</name>
    <dbReference type="NCBI Taxonomy" id="904363"/>
    <lineage>
        <taxon>Eukaryota</taxon>
        <taxon>Viridiplantae</taxon>
        <taxon>Chlorophyta</taxon>
        <taxon>core chlorophytes</taxon>
        <taxon>Trebouxiophyceae</taxon>
        <taxon>Chlorellales</taxon>
        <taxon>Chlorellaceae</taxon>
        <taxon>Apatococcus</taxon>
    </lineage>
</organism>
<keyword evidence="8" id="KW-1185">Reference proteome</keyword>
<proteinExistence type="predicted"/>
<evidence type="ECO:0000313" key="8">
    <source>
        <dbReference type="Proteomes" id="UP001438707"/>
    </source>
</evidence>
<comment type="caution">
    <text evidence="7">The sequence shown here is derived from an EMBL/GenBank/DDBJ whole genome shotgun (WGS) entry which is preliminary data.</text>
</comment>
<gene>
    <name evidence="7" type="ORF">WJX74_006723</name>
</gene>
<dbReference type="InterPro" id="IPR022075">
    <property type="entry name" value="Symplekin_C"/>
</dbReference>
<feature type="compositionally biased region" description="Low complexity" evidence="4">
    <location>
        <begin position="817"/>
        <end position="834"/>
    </location>
</feature>
<evidence type="ECO:0000259" key="5">
    <source>
        <dbReference type="Pfam" id="PF11935"/>
    </source>
</evidence>
<keyword evidence="3" id="KW-0539">Nucleus</keyword>
<dbReference type="Proteomes" id="UP001438707">
    <property type="component" value="Unassembled WGS sequence"/>
</dbReference>
<feature type="compositionally biased region" description="Polar residues" evidence="4">
    <location>
        <begin position="361"/>
        <end position="382"/>
    </location>
</feature>
<dbReference type="Pfam" id="PF12295">
    <property type="entry name" value="Symplekin_C"/>
    <property type="match status" value="1"/>
</dbReference>
<keyword evidence="2" id="KW-0507">mRNA processing</keyword>
<feature type="region of interest" description="Disordered" evidence="4">
    <location>
        <begin position="647"/>
        <end position="870"/>
    </location>
</feature>
<evidence type="ECO:0000256" key="3">
    <source>
        <dbReference type="ARBA" id="ARBA00023242"/>
    </source>
</evidence>
<sequence>MKQEPEQDVSQHDLAVQLLNDCKLASEGPDKVDILKQLSEILLFRAQHLIEEFVPEIVELLTEPKPVPLYVVELMEALVKAKAHVTVIDHALICMQSLLSDAIVANVRKAAILASVTIFKAAFGVAAHAGTSGSSSEVVKMWKAMCSLKASIQALMTSPTASDSVKHMAMKFVEQAVLMYSAEEHPFLSAGSSMQMLQLVKIPRPHPFLSAAQVTQEAIADFGALLELLKPPQMQDPKGSTVILAMKAVVNIFQRRPRLLGRGMSALLTASTTKTVNASVQNNLKTCLLTMLKHPDPAAVPWRKKIADALTNMGEGEAAKTELRRFERQARKGRQPPGSAAPEPDAKRMKPDPETAGPAGPSSSVHATQQSAQPAGQQTTASAGIKLEDPDMTRVTTLADLARHAGYIARLHAQGDYDKLDQMLKTIPAGVLADAVFDNMARIPSPEAVGAHSGAQSSALFARMLKQGLGGRGPSPAPAATPPHSAFATPPQEQPPAKPSAKAQSPIPGPPAVKGEGQAQAMVASGQGQLVKRVVDPALAQRPKALGLEAAGGMRQLALQRIVQASRTPLRDFRAALLGRLAVKVGEKGSLGDDLLDHILSDFNSGGGYELAMHWLFSLFAQQIPVQAPSSAPEQLQQARASLSGTFSGFHPVLPDPQAPVSGSEALAGSGHMPSQALSTAQEPHASMDVVASQSQPGEHAQHSSKAGPSPMETDSPEQAPRPSDSKEAAAGPSSQDAPEASAHAASSKPAGKANEHPEVVKGQTAEDVQHKLEGQGGADQAQTVARREQGLPMQDTLAEAGGLEGEEAAVSSVADSNAPANSSRRPNSAPAAAERTKQAEPLLDDRPLDHPRQSGSEPEPVPRQPASTDAAAMVPHTGELAVSPAGLMDGIGDVAEDMPEAAMVSSEGPLAEQRSLALQDTLYETVLIAILEGLREMVPEDNGMQDILLDAPCLPHPAVLNFLGRLRKDDEARGSQALKCAAHIIKFRPANRMEALPVILDAAVGPQPQVRLQAILRIGSHLLPKPGLAPTIKAFAASRLKLLHQSPPPAAADQPPAAAELAAQPAKPPAEDADVTLEPDPTPAHADEYNPQEVRARAEARARQACSLYVSLVPRTTGMLQGLLQSYALADPISRKVLEQLGDSLAVALKSTNPELLAAVVGHPAGSEPLLLSMLVKLTEAPLKKDRDGNQTQDHPPPSELVVACKDAFHLGQDSNFLVPVMGALSSQEVLSLLPHLIPLETARLQQAFDRLMRNRPDRDDLAVDMLVKLVKLDGLPKGFSRPDQRECVARMVGLSAWFGAEHLAKAINQLAQMNPLPVMFMRLLIGIVQKRPRTLHVFMADKLAGLISQNIWTQPSHWKGWLILATQLAPASYPTLLQLPVSILHGGLTTYPGLKPKVPELVRYAQSAECKVVVPSQMIHMLDSQASSGSAGRPD</sequence>
<accession>A0AAW1RC50</accession>
<feature type="region of interest" description="Disordered" evidence="4">
    <location>
        <begin position="1047"/>
        <end position="1090"/>
    </location>
</feature>
<feature type="compositionally biased region" description="Low complexity" evidence="4">
    <location>
        <begin position="482"/>
        <end position="491"/>
    </location>
</feature>
<dbReference type="InterPro" id="IPR011989">
    <property type="entry name" value="ARM-like"/>
</dbReference>